<accession>A0ABU3YLI8</accession>
<evidence type="ECO:0000313" key="2">
    <source>
        <dbReference type="Proteomes" id="UP001187203"/>
    </source>
</evidence>
<name>A0ABU3YLI8_9HYPH</name>
<dbReference type="InterPro" id="IPR056082">
    <property type="entry name" value="BilB-like"/>
</dbReference>
<organism evidence="1 2">
    <name type="scientific">Rhizobium brockwellii</name>
    <dbReference type="NCBI Taxonomy" id="3019932"/>
    <lineage>
        <taxon>Bacteria</taxon>
        <taxon>Pseudomonadati</taxon>
        <taxon>Pseudomonadota</taxon>
        <taxon>Alphaproteobacteria</taxon>
        <taxon>Hyphomicrobiales</taxon>
        <taxon>Rhizobiaceae</taxon>
        <taxon>Rhizobium/Agrobacterium group</taxon>
        <taxon>Rhizobium</taxon>
    </lineage>
</organism>
<dbReference type="RefSeq" id="WP_317276287.1">
    <property type="nucleotide sequence ID" value="NZ_JAWJWH010000006.1"/>
</dbReference>
<proteinExistence type="predicted"/>
<gene>
    <name evidence="1" type="ORF">R1523_14395</name>
</gene>
<dbReference type="Proteomes" id="UP001187203">
    <property type="component" value="Unassembled WGS sequence"/>
</dbReference>
<sequence length="165" mass="18790">MTPDQKLFAMDLEDARYRTGVLNGRWGAAEANVLPDDMSWPRACFWLKAAERPDSPERYYIMIDVAGYRAASPTGSFWDPVGKIMLTASQYPKGKPGSRFAQVYRIDWTPGLSKAFYHPYDRFTLSSHTGWTGTMPHLAWTEQNTITDYLDEFQSLLTGDDYVGQ</sequence>
<reference evidence="2" key="1">
    <citation type="journal article" date="2023" name="Int. J. Mol. Sci.">
        <title>Genomic and Metabolic Characterization of Plant Growth-Promoting Rhizobacteria Isolated from Nodules of Clovers Grown in Non-Farmed Soil.</title>
        <authorList>
            <person name="Wojcik M."/>
            <person name="Koper P."/>
            <person name="Zebracki K."/>
            <person name="Marczak M."/>
            <person name="Mazur A."/>
        </authorList>
    </citation>
    <scope>NUCLEOTIDE SEQUENCE [LARGE SCALE GENOMIC DNA]</scope>
    <source>
        <strain evidence="2">KB12</strain>
    </source>
</reference>
<evidence type="ECO:0000313" key="1">
    <source>
        <dbReference type="EMBL" id="MDV4186691.1"/>
    </source>
</evidence>
<protein>
    <submittedName>
        <fullName evidence="1">Uncharacterized protein</fullName>
    </submittedName>
</protein>
<dbReference type="Pfam" id="PF24702">
    <property type="entry name" value="DUF7665"/>
    <property type="match status" value="1"/>
</dbReference>
<comment type="caution">
    <text evidence="1">The sequence shown here is derived from an EMBL/GenBank/DDBJ whole genome shotgun (WGS) entry which is preliminary data.</text>
</comment>
<keyword evidence="2" id="KW-1185">Reference proteome</keyword>
<dbReference type="EMBL" id="JAWJWI010000006">
    <property type="protein sequence ID" value="MDV4186691.1"/>
    <property type="molecule type" value="Genomic_DNA"/>
</dbReference>